<sequence>MATNTFSDLKVLRNLTSSETTIQLLECYCTKLLPWILENGGSENFVSKAKQPSPSSPGLLVHVDRRYPRDFLYGLLLVLSGILTEKNGYYDAYSFQCCLF</sequence>
<proteinExistence type="predicted"/>
<evidence type="ECO:0000313" key="1">
    <source>
        <dbReference type="EMBL" id="KAK7309978.1"/>
    </source>
</evidence>
<name>A0AAN9PUP6_CLITE</name>
<keyword evidence="2" id="KW-1185">Reference proteome</keyword>
<dbReference type="EMBL" id="JAYKXN010000002">
    <property type="protein sequence ID" value="KAK7309978.1"/>
    <property type="molecule type" value="Genomic_DNA"/>
</dbReference>
<accession>A0AAN9PUP6</accession>
<comment type="caution">
    <text evidence="1">The sequence shown here is derived from an EMBL/GenBank/DDBJ whole genome shotgun (WGS) entry which is preliminary data.</text>
</comment>
<organism evidence="1 2">
    <name type="scientific">Clitoria ternatea</name>
    <name type="common">Butterfly pea</name>
    <dbReference type="NCBI Taxonomy" id="43366"/>
    <lineage>
        <taxon>Eukaryota</taxon>
        <taxon>Viridiplantae</taxon>
        <taxon>Streptophyta</taxon>
        <taxon>Embryophyta</taxon>
        <taxon>Tracheophyta</taxon>
        <taxon>Spermatophyta</taxon>
        <taxon>Magnoliopsida</taxon>
        <taxon>eudicotyledons</taxon>
        <taxon>Gunneridae</taxon>
        <taxon>Pentapetalae</taxon>
        <taxon>rosids</taxon>
        <taxon>fabids</taxon>
        <taxon>Fabales</taxon>
        <taxon>Fabaceae</taxon>
        <taxon>Papilionoideae</taxon>
        <taxon>50 kb inversion clade</taxon>
        <taxon>NPAAA clade</taxon>
        <taxon>indigoferoid/millettioid clade</taxon>
        <taxon>Phaseoleae</taxon>
        <taxon>Clitoria</taxon>
    </lineage>
</organism>
<gene>
    <name evidence="1" type="ORF">RJT34_07146</name>
</gene>
<reference evidence="1 2" key="1">
    <citation type="submission" date="2024-01" db="EMBL/GenBank/DDBJ databases">
        <title>The genomes of 5 underutilized Papilionoideae crops provide insights into root nodulation and disease resistance.</title>
        <authorList>
            <person name="Yuan L."/>
        </authorList>
    </citation>
    <scope>NUCLEOTIDE SEQUENCE [LARGE SCALE GENOMIC DNA]</scope>
    <source>
        <strain evidence="1">LY-2023</strain>
        <tissue evidence="1">Leaf</tissue>
    </source>
</reference>
<dbReference type="Proteomes" id="UP001359559">
    <property type="component" value="Unassembled WGS sequence"/>
</dbReference>
<dbReference type="AlphaFoldDB" id="A0AAN9PUP6"/>
<protein>
    <submittedName>
        <fullName evidence="1">Uncharacterized protein</fullName>
    </submittedName>
</protein>
<evidence type="ECO:0000313" key="2">
    <source>
        <dbReference type="Proteomes" id="UP001359559"/>
    </source>
</evidence>